<dbReference type="Proteomes" id="UP001220256">
    <property type="component" value="Unassembled WGS sequence"/>
</dbReference>
<comment type="caution">
    <text evidence="1">The sequence shown here is derived from an EMBL/GenBank/DDBJ whole genome shotgun (WGS) entry which is preliminary data.</text>
</comment>
<evidence type="ECO:0000313" key="1">
    <source>
        <dbReference type="EMBL" id="KAJ5282617.1"/>
    </source>
</evidence>
<accession>A0ABQ8WUY5</accession>
<sequence>MLLVLGPMLDPQDYIYTLRPFLFRFSAHLWTTFNLWRSMVQFELLHTQSDSSAGWKWMACHSLYQLEAVQVFTHGPL</sequence>
<dbReference type="EMBL" id="JAPVEB010000001">
    <property type="protein sequence ID" value="KAJ5282617.1"/>
    <property type="molecule type" value="Genomic_DNA"/>
</dbReference>
<evidence type="ECO:0000313" key="2">
    <source>
        <dbReference type="Proteomes" id="UP001220256"/>
    </source>
</evidence>
<proteinExistence type="predicted"/>
<gene>
    <name evidence="1" type="ORF">N7505_000597</name>
</gene>
<reference evidence="1 2" key="1">
    <citation type="journal article" date="2023" name="IMA Fungus">
        <title>Comparative genomic study of the Penicillium genus elucidates a diverse pangenome and 15 lateral gene transfer events.</title>
        <authorList>
            <person name="Petersen C."/>
            <person name="Sorensen T."/>
            <person name="Nielsen M.R."/>
            <person name="Sondergaard T.E."/>
            <person name="Sorensen J.L."/>
            <person name="Fitzpatrick D.A."/>
            <person name="Frisvad J.C."/>
            <person name="Nielsen K.L."/>
        </authorList>
    </citation>
    <scope>NUCLEOTIDE SEQUENCE [LARGE SCALE GENOMIC DNA]</scope>
    <source>
        <strain evidence="1 2">IBT 3361</strain>
    </source>
</reference>
<keyword evidence="2" id="KW-1185">Reference proteome</keyword>
<protein>
    <submittedName>
        <fullName evidence="1">Uncharacterized protein</fullName>
    </submittedName>
</protein>
<organism evidence="1 2">
    <name type="scientific">Penicillium chrysogenum</name>
    <name type="common">Penicillium notatum</name>
    <dbReference type="NCBI Taxonomy" id="5076"/>
    <lineage>
        <taxon>Eukaryota</taxon>
        <taxon>Fungi</taxon>
        <taxon>Dikarya</taxon>
        <taxon>Ascomycota</taxon>
        <taxon>Pezizomycotina</taxon>
        <taxon>Eurotiomycetes</taxon>
        <taxon>Eurotiomycetidae</taxon>
        <taxon>Eurotiales</taxon>
        <taxon>Aspergillaceae</taxon>
        <taxon>Penicillium</taxon>
        <taxon>Penicillium chrysogenum species complex</taxon>
    </lineage>
</organism>
<name>A0ABQ8WUY5_PENCH</name>